<proteinExistence type="predicted"/>
<feature type="compositionally biased region" description="Basic and acidic residues" evidence="2">
    <location>
        <begin position="156"/>
        <end position="253"/>
    </location>
</feature>
<feature type="compositionally biased region" description="Low complexity" evidence="2">
    <location>
        <begin position="91"/>
        <end position="119"/>
    </location>
</feature>
<evidence type="ECO:0000256" key="2">
    <source>
        <dbReference type="SAM" id="MobiDB-lite"/>
    </source>
</evidence>
<feature type="coiled-coil region" evidence="1">
    <location>
        <begin position="52"/>
        <end position="79"/>
    </location>
</feature>
<dbReference type="PANTHER" id="PTHR14580">
    <property type="entry name" value="MULTIPLE MYELOMA TUMOR-ASSOCIATED PROTEIN 2 FAMILY MEMBER"/>
    <property type="match status" value="1"/>
</dbReference>
<feature type="compositionally biased region" description="Basic and acidic residues" evidence="2">
    <location>
        <begin position="263"/>
        <end position="298"/>
    </location>
</feature>
<name>A0A177TSG9_9BASI</name>
<dbReference type="InterPro" id="IPR039207">
    <property type="entry name" value="MMTAG2-like"/>
</dbReference>
<feature type="region of interest" description="Disordered" evidence="2">
    <location>
        <begin position="1"/>
        <end position="21"/>
    </location>
</feature>
<dbReference type="Proteomes" id="UP000077521">
    <property type="component" value="Unassembled WGS sequence"/>
</dbReference>
<evidence type="ECO:0000313" key="4">
    <source>
        <dbReference type="EMBL" id="KAE8259719.1"/>
    </source>
</evidence>
<dbReference type="Pfam" id="PF10159">
    <property type="entry name" value="MMtag"/>
    <property type="match status" value="1"/>
</dbReference>
<reference evidence="4" key="2">
    <citation type="journal article" date="2019" name="IMA Fungus">
        <title>Genome sequencing and comparison of five Tilletia species to identify candidate genes for the detection of regulated species infecting wheat.</title>
        <authorList>
            <person name="Nguyen H.D.T."/>
            <person name="Sultana T."/>
            <person name="Kesanakurti P."/>
            <person name="Hambleton S."/>
        </authorList>
    </citation>
    <scope>NUCLEOTIDE SEQUENCE</scope>
    <source>
        <strain evidence="4">DAOMC 236416</strain>
    </source>
</reference>
<evidence type="ECO:0000313" key="5">
    <source>
        <dbReference type="Proteomes" id="UP000077521"/>
    </source>
</evidence>
<organism evidence="4 5">
    <name type="scientific">Tilletia indica</name>
    <dbReference type="NCBI Taxonomy" id="43049"/>
    <lineage>
        <taxon>Eukaryota</taxon>
        <taxon>Fungi</taxon>
        <taxon>Dikarya</taxon>
        <taxon>Basidiomycota</taxon>
        <taxon>Ustilaginomycotina</taxon>
        <taxon>Exobasidiomycetes</taxon>
        <taxon>Tilletiales</taxon>
        <taxon>Tilletiaceae</taxon>
        <taxon>Tilletia</taxon>
    </lineage>
</organism>
<dbReference type="AlphaFoldDB" id="A0A177TSG9"/>
<keyword evidence="1" id="KW-0175">Coiled coil</keyword>
<dbReference type="InterPro" id="IPR019315">
    <property type="entry name" value="MMTA2_N"/>
</dbReference>
<comment type="caution">
    <text evidence="4">The sequence shown here is derived from an EMBL/GenBank/DDBJ whole genome shotgun (WGS) entry which is preliminary data.</text>
</comment>
<feature type="region of interest" description="Disordered" evidence="2">
    <location>
        <begin position="91"/>
        <end position="317"/>
    </location>
</feature>
<dbReference type="PANTHER" id="PTHR14580:SF0">
    <property type="entry name" value="MULTIPLE MYELOMA TUMOR-ASSOCIATED PROTEIN 2"/>
    <property type="match status" value="1"/>
</dbReference>
<keyword evidence="5" id="KW-1185">Reference proteome</keyword>
<evidence type="ECO:0000259" key="3">
    <source>
        <dbReference type="Pfam" id="PF10159"/>
    </source>
</evidence>
<dbReference type="EMBL" id="LWDF02000028">
    <property type="protein sequence ID" value="KAE8259719.1"/>
    <property type="molecule type" value="Genomic_DNA"/>
</dbReference>
<protein>
    <recommendedName>
        <fullName evidence="3">Multiple myeloma tumor-associated protein 2-like N-terminal domain-containing protein</fullName>
    </recommendedName>
</protein>
<evidence type="ECO:0000256" key="1">
    <source>
        <dbReference type="SAM" id="Coils"/>
    </source>
</evidence>
<gene>
    <name evidence="4" type="ORF">A4X13_0g824</name>
</gene>
<feature type="compositionally biased region" description="Polar residues" evidence="2">
    <location>
        <begin position="131"/>
        <end position="140"/>
    </location>
</feature>
<accession>A0A177TSG9</accession>
<reference evidence="4" key="1">
    <citation type="submission" date="2016-04" db="EMBL/GenBank/DDBJ databases">
        <authorList>
            <person name="Nguyen H.D."/>
            <person name="Samba Siva P."/>
            <person name="Cullis J."/>
            <person name="Levesque C.A."/>
            <person name="Hambleton S."/>
        </authorList>
    </citation>
    <scope>NUCLEOTIDE SEQUENCE</scope>
    <source>
        <strain evidence="4">DAOMC 236416</strain>
    </source>
</reference>
<sequence length="317" mass="36514">MYHPTRGGTRGGQAEFSWDQVRNDKDREHYLGHAIMAPTGRWQNGRDVTWYNKDKKDASKEEEARLEELRQIKMAEEQALASVLGYVPKSSSGATVGSALLSGSSARGPGAAGSSRTGANMQPIDAGKSRWGSTSQLRSQSHSDDDDDEDDGSGLTREERKAARKLAKLEVKNKLRAEKEQRKAEREEKRARKREKEKERRPSDHSRRDYDDDRSRSGRRDEGHRRQEDDDPRRSSSRYDVDATKDRRDDDRRRNRSSRSRSRSPERRDRGGSYKDSRSTGDEGRHPRRDDRREDDYYGRISTSRHGRSPTPPFRRP</sequence>
<dbReference type="OrthoDB" id="5390672at2759"/>
<feature type="domain" description="Multiple myeloma tumor-associated protein 2-like N-terminal" evidence="3">
    <location>
        <begin position="8"/>
        <end position="85"/>
    </location>
</feature>